<proteinExistence type="predicted"/>
<accession>A0A3M7PI89</accession>
<gene>
    <name evidence="1" type="ORF">BpHYR1_048773</name>
</gene>
<reference evidence="1 2" key="1">
    <citation type="journal article" date="2018" name="Sci. Rep.">
        <title>Genomic signatures of local adaptation to the degree of environmental predictability in rotifers.</title>
        <authorList>
            <person name="Franch-Gras L."/>
            <person name="Hahn C."/>
            <person name="Garcia-Roger E.M."/>
            <person name="Carmona M.J."/>
            <person name="Serra M."/>
            <person name="Gomez A."/>
        </authorList>
    </citation>
    <scope>NUCLEOTIDE SEQUENCE [LARGE SCALE GENOMIC DNA]</scope>
    <source>
        <strain evidence="1">HYR1</strain>
    </source>
</reference>
<evidence type="ECO:0000313" key="2">
    <source>
        <dbReference type="Proteomes" id="UP000276133"/>
    </source>
</evidence>
<evidence type="ECO:0000313" key="1">
    <source>
        <dbReference type="EMBL" id="RMZ98779.1"/>
    </source>
</evidence>
<dbReference type="Proteomes" id="UP000276133">
    <property type="component" value="Unassembled WGS sequence"/>
</dbReference>
<organism evidence="1 2">
    <name type="scientific">Brachionus plicatilis</name>
    <name type="common">Marine rotifer</name>
    <name type="synonym">Brachionus muelleri</name>
    <dbReference type="NCBI Taxonomy" id="10195"/>
    <lineage>
        <taxon>Eukaryota</taxon>
        <taxon>Metazoa</taxon>
        <taxon>Spiralia</taxon>
        <taxon>Gnathifera</taxon>
        <taxon>Rotifera</taxon>
        <taxon>Eurotatoria</taxon>
        <taxon>Monogononta</taxon>
        <taxon>Pseudotrocha</taxon>
        <taxon>Ploima</taxon>
        <taxon>Brachionidae</taxon>
        <taxon>Brachionus</taxon>
    </lineage>
</organism>
<name>A0A3M7PI89_BRAPC</name>
<sequence>MSQMGSYFIFICNNHQRYLFQIYNQNSLLTIRCLPHNFCIVFACLFMHSKCIPYNIVIPHVPQTLSLSLYLYIFMFDTLLNYDLVFLTSCKHIG</sequence>
<comment type="caution">
    <text evidence="1">The sequence shown here is derived from an EMBL/GenBank/DDBJ whole genome shotgun (WGS) entry which is preliminary data.</text>
</comment>
<keyword evidence="2" id="KW-1185">Reference proteome</keyword>
<protein>
    <submittedName>
        <fullName evidence="1">Uncharacterized protein</fullName>
    </submittedName>
</protein>
<dbReference type="AlphaFoldDB" id="A0A3M7PI89"/>
<dbReference type="EMBL" id="REGN01010565">
    <property type="protein sequence ID" value="RMZ98779.1"/>
    <property type="molecule type" value="Genomic_DNA"/>
</dbReference>